<keyword evidence="2" id="KW-1185">Reference proteome</keyword>
<protein>
    <submittedName>
        <fullName evidence="1">12471_t:CDS:1</fullName>
    </submittedName>
</protein>
<dbReference type="EMBL" id="CAJVPP010002493">
    <property type="protein sequence ID" value="CAG8601912.1"/>
    <property type="molecule type" value="Genomic_DNA"/>
</dbReference>
<reference evidence="1" key="1">
    <citation type="submission" date="2021-06" db="EMBL/GenBank/DDBJ databases">
        <authorList>
            <person name="Kallberg Y."/>
            <person name="Tangrot J."/>
            <person name="Rosling A."/>
        </authorList>
    </citation>
    <scope>NUCLEOTIDE SEQUENCE</scope>
    <source>
        <strain evidence="1">87-6 pot B 2015</strain>
    </source>
</reference>
<evidence type="ECO:0000313" key="2">
    <source>
        <dbReference type="Proteomes" id="UP000789375"/>
    </source>
</evidence>
<sequence>MYHEKLTSKEQSVISLNQKNQTIKIISTTSAFGIEIGQAERSE</sequence>
<accession>A0A9N9CJ72</accession>
<comment type="caution">
    <text evidence="1">The sequence shown here is derived from an EMBL/GenBank/DDBJ whole genome shotgun (WGS) entry which is preliminary data.</text>
</comment>
<gene>
    <name evidence="1" type="ORF">FMOSSE_LOCUS8995</name>
</gene>
<name>A0A9N9CJ72_FUNMO</name>
<proteinExistence type="predicted"/>
<dbReference type="Proteomes" id="UP000789375">
    <property type="component" value="Unassembled WGS sequence"/>
</dbReference>
<organism evidence="1 2">
    <name type="scientific">Funneliformis mosseae</name>
    <name type="common">Endomycorrhizal fungus</name>
    <name type="synonym">Glomus mosseae</name>
    <dbReference type="NCBI Taxonomy" id="27381"/>
    <lineage>
        <taxon>Eukaryota</taxon>
        <taxon>Fungi</taxon>
        <taxon>Fungi incertae sedis</taxon>
        <taxon>Mucoromycota</taxon>
        <taxon>Glomeromycotina</taxon>
        <taxon>Glomeromycetes</taxon>
        <taxon>Glomerales</taxon>
        <taxon>Glomeraceae</taxon>
        <taxon>Funneliformis</taxon>
    </lineage>
</organism>
<evidence type="ECO:0000313" key="1">
    <source>
        <dbReference type="EMBL" id="CAG8601912.1"/>
    </source>
</evidence>
<dbReference type="AlphaFoldDB" id="A0A9N9CJ72"/>